<evidence type="ECO:0000313" key="11">
    <source>
        <dbReference type="EMBL" id="TYZ29590.1"/>
    </source>
</evidence>
<dbReference type="Pfam" id="PF00155">
    <property type="entry name" value="Aminotran_1_2"/>
    <property type="match status" value="1"/>
</dbReference>
<keyword evidence="5 9" id="KW-0028">Amino-acid biosynthesis</keyword>
<dbReference type="EC" id="2.6.1.9" evidence="9"/>
<evidence type="ECO:0000256" key="8">
    <source>
        <dbReference type="ARBA" id="ARBA00023102"/>
    </source>
</evidence>
<evidence type="ECO:0000313" key="12">
    <source>
        <dbReference type="Proteomes" id="UP000322783"/>
    </source>
</evidence>
<reference evidence="11 12" key="1">
    <citation type="submission" date="2019-08" db="EMBL/GenBank/DDBJ databases">
        <title>Selenomonas sp. mPRGC5 and Selenomonas sp. mPRGC8 isolated from ruminal fluid of dairy goat (Capra hircus).</title>
        <authorList>
            <person name="Poothong S."/>
            <person name="Nuengjamnong C."/>
            <person name="Tanasupawat S."/>
        </authorList>
    </citation>
    <scope>NUCLEOTIDE SEQUENCE [LARGE SCALE GENOMIC DNA]</scope>
    <source>
        <strain evidence="12">mPRGC8</strain>
    </source>
</reference>
<evidence type="ECO:0000256" key="1">
    <source>
        <dbReference type="ARBA" id="ARBA00001933"/>
    </source>
</evidence>
<keyword evidence="12" id="KW-1185">Reference proteome</keyword>
<dbReference type="RefSeq" id="WP_149188726.1">
    <property type="nucleotide sequence ID" value="NZ_VTOZ01000007.1"/>
</dbReference>
<dbReference type="SUPFAM" id="SSF53383">
    <property type="entry name" value="PLP-dependent transferases"/>
    <property type="match status" value="1"/>
</dbReference>
<evidence type="ECO:0000256" key="2">
    <source>
        <dbReference type="ARBA" id="ARBA00007970"/>
    </source>
</evidence>
<keyword evidence="4 9" id="KW-0032">Aminotransferase</keyword>
<evidence type="ECO:0000256" key="4">
    <source>
        <dbReference type="ARBA" id="ARBA00022576"/>
    </source>
</evidence>
<comment type="subunit">
    <text evidence="3 9">Homodimer.</text>
</comment>
<comment type="catalytic activity">
    <reaction evidence="9">
        <text>L-histidinol phosphate + 2-oxoglutarate = 3-(imidazol-4-yl)-2-oxopropyl phosphate + L-glutamate</text>
        <dbReference type="Rhea" id="RHEA:23744"/>
        <dbReference type="ChEBI" id="CHEBI:16810"/>
        <dbReference type="ChEBI" id="CHEBI:29985"/>
        <dbReference type="ChEBI" id="CHEBI:57766"/>
        <dbReference type="ChEBI" id="CHEBI:57980"/>
        <dbReference type="EC" id="2.6.1.9"/>
    </reaction>
</comment>
<evidence type="ECO:0000256" key="3">
    <source>
        <dbReference type="ARBA" id="ARBA00011738"/>
    </source>
</evidence>
<dbReference type="GO" id="GO:0004400">
    <property type="term" value="F:histidinol-phosphate transaminase activity"/>
    <property type="evidence" value="ECO:0007669"/>
    <property type="project" value="UniProtKB-UniRule"/>
</dbReference>
<name>A0A5D6WP47_9FIRM</name>
<evidence type="ECO:0000259" key="10">
    <source>
        <dbReference type="Pfam" id="PF00155"/>
    </source>
</evidence>
<dbReference type="UniPathway" id="UPA00031">
    <property type="reaction ID" value="UER00012"/>
</dbReference>
<evidence type="ECO:0000256" key="9">
    <source>
        <dbReference type="HAMAP-Rule" id="MF_01023"/>
    </source>
</evidence>
<dbReference type="InterPro" id="IPR015422">
    <property type="entry name" value="PyrdxlP-dep_Trfase_small"/>
</dbReference>
<dbReference type="CDD" id="cd00609">
    <property type="entry name" value="AAT_like"/>
    <property type="match status" value="1"/>
</dbReference>
<dbReference type="AlphaFoldDB" id="A0A5D6WP47"/>
<feature type="modified residue" description="N6-(pyridoxal phosphate)lysine" evidence="9">
    <location>
        <position position="209"/>
    </location>
</feature>
<dbReference type="InterPro" id="IPR015424">
    <property type="entry name" value="PyrdxlP-dep_Trfase"/>
</dbReference>
<feature type="domain" description="Aminotransferase class I/classII large" evidence="10">
    <location>
        <begin position="25"/>
        <end position="345"/>
    </location>
</feature>
<dbReference type="InterPro" id="IPR004839">
    <property type="entry name" value="Aminotransferase_I/II_large"/>
</dbReference>
<comment type="similarity">
    <text evidence="2 9">Belongs to the class-II pyridoxal-phosphate-dependent aminotransferase family. Histidinol-phosphate aminotransferase subfamily.</text>
</comment>
<dbReference type="EMBL" id="VTOZ01000007">
    <property type="protein sequence ID" value="TYZ29590.1"/>
    <property type="molecule type" value="Genomic_DNA"/>
</dbReference>
<keyword evidence="8 9" id="KW-0368">Histidine biosynthesis</keyword>
<sequence length="356" mass="40274">MSRFISKRYEHMEPYIPGEQPKDRKYIKLNANETSCPPAPEVLEVLRSKRMQGLGRYTDPSSRELKQALAEVHKVKTTEILTGNGSDEILGLIFLTFFESAAICYPDITYGFYETLGKCFAIDCRKMKLNPDFTVDVEAYVNTDRHVILANPNAPTGYVLPVREIERIVAANPQRLVVIDEAYVDYGNESCVPLIHKYDNLLVVQTMSKSYNLAGAHVGYCFGSETLIRDLDGVRSAFNPFNLSDISMAVAAAAVKNQDYLKASVARTMAARDYAITELRKLEFYVMESHANFIFVTHPLLTAEEYNQNLRAYGILARHYKNPERIRNFLRITVGTMKEMQAVIAATRQILLKMAA</sequence>
<protein>
    <recommendedName>
        <fullName evidence="9">Histidinol-phosphate aminotransferase</fullName>
        <ecNumber evidence="9">2.6.1.9</ecNumber>
    </recommendedName>
    <alternativeName>
        <fullName evidence="9">Imidazole acetol-phosphate transaminase</fullName>
    </alternativeName>
</protein>
<keyword evidence="7 9" id="KW-0663">Pyridoxal phosphate</keyword>
<keyword evidence="6 9" id="KW-0808">Transferase</keyword>
<dbReference type="PANTHER" id="PTHR42885:SF2">
    <property type="entry name" value="HISTIDINOL-PHOSPHATE AMINOTRANSFERASE"/>
    <property type="match status" value="1"/>
</dbReference>
<dbReference type="Gene3D" id="3.40.640.10">
    <property type="entry name" value="Type I PLP-dependent aspartate aminotransferase-like (Major domain)"/>
    <property type="match status" value="1"/>
</dbReference>
<dbReference type="InterPro" id="IPR015421">
    <property type="entry name" value="PyrdxlP-dep_Trfase_major"/>
</dbReference>
<gene>
    <name evidence="9" type="primary">hisC</name>
    <name evidence="11" type="ORF">FZ041_04735</name>
</gene>
<accession>A0A5D6WP47</accession>
<dbReference type="Proteomes" id="UP000322783">
    <property type="component" value="Unassembled WGS sequence"/>
</dbReference>
<comment type="cofactor">
    <cofactor evidence="1 9">
        <name>pyridoxal 5'-phosphate</name>
        <dbReference type="ChEBI" id="CHEBI:597326"/>
    </cofactor>
</comment>
<dbReference type="InterPro" id="IPR005861">
    <property type="entry name" value="HisP_aminotrans"/>
</dbReference>
<dbReference type="GO" id="GO:0030170">
    <property type="term" value="F:pyridoxal phosphate binding"/>
    <property type="evidence" value="ECO:0007669"/>
    <property type="project" value="InterPro"/>
</dbReference>
<dbReference type="PANTHER" id="PTHR42885">
    <property type="entry name" value="HISTIDINOL-PHOSPHATE AMINOTRANSFERASE-RELATED"/>
    <property type="match status" value="1"/>
</dbReference>
<dbReference type="HAMAP" id="MF_01023">
    <property type="entry name" value="HisC_aminotrans_2"/>
    <property type="match status" value="1"/>
</dbReference>
<evidence type="ECO:0000256" key="6">
    <source>
        <dbReference type="ARBA" id="ARBA00022679"/>
    </source>
</evidence>
<evidence type="ECO:0000256" key="5">
    <source>
        <dbReference type="ARBA" id="ARBA00022605"/>
    </source>
</evidence>
<organism evidence="11 12">
    <name type="scientific">Selenomonas caprae</name>
    <dbReference type="NCBI Taxonomy" id="2606905"/>
    <lineage>
        <taxon>Bacteria</taxon>
        <taxon>Bacillati</taxon>
        <taxon>Bacillota</taxon>
        <taxon>Negativicutes</taxon>
        <taxon>Selenomonadales</taxon>
        <taxon>Selenomonadaceae</taxon>
        <taxon>Selenomonas</taxon>
    </lineage>
</organism>
<evidence type="ECO:0000256" key="7">
    <source>
        <dbReference type="ARBA" id="ARBA00022898"/>
    </source>
</evidence>
<dbReference type="Gene3D" id="3.90.1150.10">
    <property type="entry name" value="Aspartate Aminotransferase, domain 1"/>
    <property type="match status" value="1"/>
</dbReference>
<dbReference type="GO" id="GO:0000105">
    <property type="term" value="P:L-histidine biosynthetic process"/>
    <property type="evidence" value="ECO:0007669"/>
    <property type="project" value="UniProtKB-UniRule"/>
</dbReference>
<proteinExistence type="inferred from homology"/>
<comment type="caution">
    <text evidence="11">The sequence shown here is derived from an EMBL/GenBank/DDBJ whole genome shotgun (WGS) entry which is preliminary data.</text>
</comment>
<comment type="pathway">
    <text evidence="9">Amino-acid biosynthesis; L-histidine biosynthesis; L-histidine from 5-phospho-alpha-D-ribose 1-diphosphate: step 7/9.</text>
</comment>